<proteinExistence type="predicted"/>
<comment type="caution">
    <text evidence="2">The sequence shown here is derived from an EMBL/GenBank/DDBJ whole genome shotgun (WGS) entry which is preliminary data.</text>
</comment>
<organism evidence="2">
    <name type="scientific">marine sediment metagenome</name>
    <dbReference type="NCBI Taxonomy" id="412755"/>
    <lineage>
        <taxon>unclassified sequences</taxon>
        <taxon>metagenomes</taxon>
        <taxon>ecological metagenomes</taxon>
    </lineage>
</organism>
<name>X1K312_9ZZZZ</name>
<sequence>MKRKYFFIILFLIFAIFIFNLIALYNLNFRLEETVEVVDILIENIEKKK</sequence>
<reference evidence="2" key="1">
    <citation type="journal article" date="2014" name="Front. Microbiol.">
        <title>High frequency of phylogenetically diverse reductive dehalogenase-homologous genes in deep subseafloor sedimentary metagenomes.</title>
        <authorList>
            <person name="Kawai M."/>
            <person name="Futagami T."/>
            <person name="Toyoda A."/>
            <person name="Takaki Y."/>
            <person name="Nishi S."/>
            <person name="Hori S."/>
            <person name="Arai W."/>
            <person name="Tsubouchi T."/>
            <person name="Morono Y."/>
            <person name="Uchiyama I."/>
            <person name="Ito T."/>
            <person name="Fujiyama A."/>
            <person name="Inagaki F."/>
            <person name="Takami H."/>
        </authorList>
    </citation>
    <scope>NUCLEOTIDE SEQUENCE</scope>
    <source>
        <strain evidence="2">Expedition CK06-06</strain>
    </source>
</reference>
<dbReference type="EMBL" id="BARU01042756">
    <property type="protein sequence ID" value="GAH88045.1"/>
    <property type="molecule type" value="Genomic_DNA"/>
</dbReference>
<gene>
    <name evidence="2" type="ORF">S03H2_65625</name>
</gene>
<keyword evidence="1" id="KW-0812">Transmembrane</keyword>
<dbReference type="AlphaFoldDB" id="X1K312"/>
<accession>X1K312</accession>
<protein>
    <submittedName>
        <fullName evidence="2">Uncharacterized protein</fullName>
    </submittedName>
</protein>
<evidence type="ECO:0000313" key="2">
    <source>
        <dbReference type="EMBL" id="GAH88045.1"/>
    </source>
</evidence>
<keyword evidence="1" id="KW-0472">Membrane</keyword>
<keyword evidence="1" id="KW-1133">Transmembrane helix</keyword>
<feature type="transmembrane region" description="Helical" evidence="1">
    <location>
        <begin position="5"/>
        <end position="25"/>
    </location>
</feature>
<evidence type="ECO:0000256" key="1">
    <source>
        <dbReference type="SAM" id="Phobius"/>
    </source>
</evidence>